<gene>
    <name evidence="2" type="ORF">Cri9333_4766</name>
</gene>
<dbReference type="InterPro" id="IPR010982">
    <property type="entry name" value="Lambda_DNA-bd_dom_sf"/>
</dbReference>
<dbReference type="PANTHER" id="PTHR37301">
    <property type="entry name" value="DNA-BINDING PROTEIN-RELATED"/>
    <property type="match status" value="1"/>
</dbReference>
<dbReference type="EMBL" id="CP003622">
    <property type="protein sequence ID" value="AFZ15540.1"/>
    <property type="molecule type" value="Genomic_DNA"/>
</dbReference>
<evidence type="ECO:0000259" key="1">
    <source>
        <dbReference type="PROSITE" id="PS50943"/>
    </source>
</evidence>
<dbReference type="GO" id="GO:0003677">
    <property type="term" value="F:DNA binding"/>
    <property type="evidence" value="ECO:0007669"/>
    <property type="project" value="InterPro"/>
</dbReference>
<dbReference type="PROSITE" id="PS50943">
    <property type="entry name" value="HTH_CROC1"/>
    <property type="match status" value="1"/>
</dbReference>
<evidence type="ECO:0000313" key="2">
    <source>
        <dbReference type="EMBL" id="AFZ15540.1"/>
    </source>
</evidence>
<sequence>MDMLLERKPLIRWKLRELMARKRVSIRKLAELTGMHRNSINHLRDFDVLPQVGAETLEKLCRALQCTPSDLIEYIPEPEEEQI</sequence>
<name>K9W7X5_9CYAN</name>
<dbReference type="CDD" id="cd00093">
    <property type="entry name" value="HTH_XRE"/>
    <property type="match status" value="1"/>
</dbReference>
<evidence type="ECO:0000313" key="3">
    <source>
        <dbReference type="Proteomes" id="UP000010472"/>
    </source>
</evidence>
<dbReference type="AlphaFoldDB" id="K9W7X5"/>
<keyword evidence="2" id="KW-0614">Plasmid</keyword>
<geneLocation type="plasmid" evidence="2 3">
    <name>pCRI9333.02</name>
</geneLocation>
<keyword evidence="3" id="KW-1185">Reference proteome</keyword>
<reference evidence="2 3" key="1">
    <citation type="submission" date="2012-06" db="EMBL/GenBank/DDBJ databases">
        <title>Finished plasmid 2 of genome of Crinalium epipsammum PCC 9333.</title>
        <authorList>
            <consortium name="US DOE Joint Genome Institute"/>
            <person name="Gugger M."/>
            <person name="Coursin T."/>
            <person name="Rippka R."/>
            <person name="Tandeau De Marsac N."/>
            <person name="Huntemann M."/>
            <person name="Wei C.-L."/>
            <person name="Han J."/>
            <person name="Detter J.C."/>
            <person name="Han C."/>
            <person name="Tapia R."/>
            <person name="Davenport K."/>
            <person name="Daligault H."/>
            <person name="Erkkila T."/>
            <person name="Gu W."/>
            <person name="Munk A.C.C."/>
            <person name="Teshima H."/>
            <person name="Xu Y."/>
            <person name="Chain P."/>
            <person name="Chen A."/>
            <person name="Krypides N."/>
            <person name="Mavromatis K."/>
            <person name="Markowitz V."/>
            <person name="Szeto E."/>
            <person name="Ivanova N."/>
            <person name="Mikhailova N."/>
            <person name="Ovchinnikova G."/>
            <person name="Pagani I."/>
            <person name="Pati A."/>
            <person name="Goodwin L."/>
            <person name="Peters L."/>
            <person name="Pitluck S."/>
            <person name="Woyke T."/>
            <person name="Kerfeld C."/>
        </authorList>
    </citation>
    <scope>NUCLEOTIDE SEQUENCE [LARGE SCALE GENOMIC DNA]</scope>
    <source>
        <strain evidence="2 3">PCC 9333</strain>
        <plasmid evidence="3">Plasmid pCRI9333.02</plasmid>
    </source>
</reference>
<feature type="domain" description="HTH cro/C1-type" evidence="1">
    <location>
        <begin position="15"/>
        <end position="71"/>
    </location>
</feature>
<dbReference type="Proteomes" id="UP000010472">
    <property type="component" value="Plasmid pCRI9333.02"/>
</dbReference>
<proteinExistence type="predicted"/>
<dbReference type="OrthoDB" id="427043at2"/>
<organism evidence="2 3">
    <name type="scientific">Crinalium epipsammum PCC 9333</name>
    <dbReference type="NCBI Taxonomy" id="1173022"/>
    <lineage>
        <taxon>Bacteria</taxon>
        <taxon>Bacillati</taxon>
        <taxon>Cyanobacteriota</taxon>
        <taxon>Cyanophyceae</taxon>
        <taxon>Gomontiellales</taxon>
        <taxon>Gomontiellaceae</taxon>
        <taxon>Crinalium</taxon>
    </lineage>
</organism>
<accession>K9W7X5</accession>
<protein>
    <submittedName>
        <fullName evidence="2">Transcriptional regulator, XRE family</fullName>
    </submittedName>
</protein>
<dbReference type="KEGG" id="cep:Cri9333_4766"/>
<dbReference type="SMART" id="SM00530">
    <property type="entry name" value="HTH_XRE"/>
    <property type="match status" value="1"/>
</dbReference>
<dbReference type="SUPFAM" id="SSF47413">
    <property type="entry name" value="lambda repressor-like DNA-binding domains"/>
    <property type="match status" value="1"/>
</dbReference>
<dbReference type="InterPro" id="IPR001387">
    <property type="entry name" value="Cro/C1-type_HTH"/>
</dbReference>
<dbReference type="RefSeq" id="WP_015179971.1">
    <property type="nucleotide sequence ID" value="NC_019734.1"/>
</dbReference>
<dbReference type="HOGENOM" id="CLU_066192_31_8_3"/>
<dbReference type="Pfam" id="PF13443">
    <property type="entry name" value="HTH_26"/>
    <property type="match status" value="1"/>
</dbReference>
<dbReference type="PANTHER" id="PTHR37301:SF1">
    <property type="entry name" value="DNA-BINDING PROTEIN"/>
    <property type="match status" value="1"/>
</dbReference>
<dbReference type="Gene3D" id="1.10.260.40">
    <property type="entry name" value="lambda repressor-like DNA-binding domains"/>
    <property type="match status" value="1"/>
</dbReference>